<feature type="domain" description="W2" evidence="5">
    <location>
        <begin position="247"/>
        <end position="420"/>
    </location>
</feature>
<sequence length="420" mass="48207">MNNQKQQKPTLTGQRFKTRKRDEKERFDPTQFQECIVQGLNQSGTDLEAVAKFLDSSGAKLNYRRYAETLFDILVAGGMLAPGGTLSEDMTPTKFCLFTAKEDLETMQAHAQVFNKLTRRYKYLEKSLEEEIKKLLLFLKGFTESERNKLAMLTGILLANGNVSASVLSSLFNENLVKEGVSASFAVKLFRAWINEKDLNSVAGSMRKVGMDNRLLELFPANKRSCEHFGKYFTDAGLKELSEFVRNQQTIGARKEIQKELQEKMSHAEPIKDITAYAQEEMRRTNISEQAMISMLWSSVMSSVEWNKKEELVTEQAIKHLKQYSHLLKAFTCQGLSQLTLLLKIQEYCYDNIHFMKTFQKIVVLFYKCRLSFIFPCSPPHTRAEDSYLCFVFHSGRSERGCYSKVVQPGSPCQREERVP</sequence>
<dbReference type="InterPro" id="IPR003307">
    <property type="entry name" value="W2_domain"/>
</dbReference>
<evidence type="ECO:0000256" key="1">
    <source>
        <dbReference type="ARBA" id="ARBA00023015"/>
    </source>
</evidence>
<proteinExistence type="predicted"/>
<gene>
    <name evidence="6" type="primary">BZW1</name>
</gene>
<dbReference type="InterPro" id="IPR051245">
    <property type="entry name" value="eIF5-mimic_regulator"/>
</dbReference>
<evidence type="ECO:0000256" key="2">
    <source>
        <dbReference type="ARBA" id="ARBA00023159"/>
    </source>
</evidence>
<keyword evidence="1" id="KW-0805">Transcription regulation</keyword>
<keyword evidence="2" id="KW-0010">Activator</keyword>
<dbReference type="AlphaFoldDB" id="A0AAY4EKR8"/>
<dbReference type="Ensembl" id="ENSDCDT00010068655.1">
    <property type="protein sequence ID" value="ENSDCDP00010057963.1"/>
    <property type="gene ID" value="ENSDCDG00010032712.1"/>
</dbReference>
<dbReference type="Proteomes" id="UP000694580">
    <property type="component" value="Chromosome 9"/>
</dbReference>
<feature type="region of interest" description="Disordered" evidence="4">
    <location>
        <begin position="1"/>
        <end position="26"/>
    </location>
</feature>
<evidence type="ECO:0000256" key="3">
    <source>
        <dbReference type="ARBA" id="ARBA00023163"/>
    </source>
</evidence>
<reference evidence="6" key="2">
    <citation type="submission" date="2025-08" db="UniProtKB">
        <authorList>
            <consortium name="Ensembl"/>
        </authorList>
    </citation>
    <scope>IDENTIFICATION</scope>
</reference>
<protein>
    <recommendedName>
        <fullName evidence="5">W2 domain-containing protein</fullName>
    </recommendedName>
</protein>
<reference evidence="6" key="3">
    <citation type="submission" date="2025-09" db="UniProtKB">
        <authorList>
            <consortium name="Ensembl"/>
        </authorList>
    </citation>
    <scope>IDENTIFICATION</scope>
</reference>
<name>A0AAY4EKR8_9TELE</name>
<dbReference type="PROSITE" id="PS51363">
    <property type="entry name" value="W2"/>
    <property type="match status" value="1"/>
</dbReference>
<evidence type="ECO:0000313" key="7">
    <source>
        <dbReference type="Proteomes" id="UP000694580"/>
    </source>
</evidence>
<dbReference type="PANTHER" id="PTHR14208:SF0">
    <property type="entry name" value="EIF5-MIMIC PROTEIN 2"/>
    <property type="match status" value="1"/>
</dbReference>
<dbReference type="InterPro" id="IPR057397">
    <property type="entry name" value="HEAT_5MP1_2"/>
</dbReference>
<dbReference type="GeneTree" id="ENSGT00390000012561"/>
<feature type="compositionally biased region" description="Polar residues" evidence="4">
    <location>
        <begin position="1"/>
        <end position="15"/>
    </location>
</feature>
<dbReference type="InterPro" id="IPR016024">
    <property type="entry name" value="ARM-type_fold"/>
</dbReference>
<keyword evidence="3" id="KW-0804">Transcription</keyword>
<dbReference type="PANTHER" id="PTHR14208">
    <property type="entry name" value="BASIC LEUCINE ZIPPER AND W2 DOMAIN-CONTAINING PROTEIN"/>
    <property type="match status" value="1"/>
</dbReference>
<dbReference type="Pfam" id="PF25504">
    <property type="entry name" value="HEAT_5MP1_2"/>
    <property type="match status" value="1"/>
</dbReference>
<dbReference type="GO" id="GO:0005737">
    <property type="term" value="C:cytoplasm"/>
    <property type="evidence" value="ECO:0007669"/>
    <property type="project" value="TreeGrafter"/>
</dbReference>
<organism evidence="6 7">
    <name type="scientific">Denticeps clupeoides</name>
    <name type="common">denticle herring</name>
    <dbReference type="NCBI Taxonomy" id="299321"/>
    <lineage>
        <taxon>Eukaryota</taxon>
        <taxon>Metazoa</taxon>
        <taxon>Chordata</taxon>
        <taxon>Craniata</taxon>
        <taxon>Vertebrata</taxon>
        <taxon>Euteleostomi</taxon>
        <taxon>Actinopterygii</taxon>
        <taxon>Neopterygii</taxon>
        <taxon>Teleostei</taxon>
        <taxon>Clupei</taxon>
        <taxon>Clupeiformes</taxon>
        <taxon>Denticipitoidei</taxon>
        <taxon>Denticipitidae</taxon>
        <taxon>Denticeps</taxon>
    </lineage>
</organism>
<reference evidence="6 7" key="1">
    <citation type="submission" date="2020-06" db="EMBL/GenBank/DDBJ databases">
        <authorList>
            <consortium name="Wellcome Sanger Institute Data Sharing"/>
        </authorList>
    </citation>
    <scope>NUCLEOTIDE SEQUENCE [LARGE SCALE GENOMIC DNA]</scope>
</reference>
<evidence type="ECO:0000259" key="5">
    <source>
        <dbReference type="PROSITE" id="PS51363"/>
    </source>
</evidence>
<evidence type="ECO:0000313" key="6">
    <source>
        <dbReference type="Ensembl" id="ENSDCDP00010057963.1"/>
    </source>
</evidence>
<keyword evidence="7" id="KW-1185">Reference proteome</keyword>
<accession>A0AAY4EKR8</accession>
<dbReference type="GO" id="GO:0016020">
    <property type="term" value="C:membrane"/>
    <property type="evidence" value="ECO:0007669"/>
    <property type="project" value="TreeGrafter"/>
</dbReference>
<dbReference type="SUPFAM" id="SSF48371">
    <property type="entry name" value="ARM repeat"/>
    <property type="match status" value="1"/>
</dbReference>
<evidence type="ECO:0000256" key="4">
    <source>
        <dbReference type="SAM" id="MobiDB-lite"/>
    </source>
</evidence>
<dbReference type="Gene3D" id="1.25.40.180">
    <property type="match status" value="1"/>
</dbReference>